<proteinExistence type="predicted"/>
<accession>B7QAT3</accession>
<feature type="region of interest" description="Disordered" evidence="1">
    <location>
        <begin position="109"/>
        <end position="143"/>
    </location>
</feature>
<dbReference type="HOGENOM" id="CLU_1391630_0_0_1"/>
<evidence type="ECO:0000256" key="1">
    <source>
        <dbReference type="SAM" id="MobiDB-lite"/>
    </source>
</evidence>
<dbReference type="EMBL" id="ABJB010368900">
    <property type="status" value="NOT_ANNOTATED_CDS"/>
    <property type="molecule type" value="Genomic_DNA"/>
</dbReference>
<sequence length="196" mass="22526">MLVGKEAARDFRQRHQTFDEKGRAERYREMYAKLCRKLDEEEKLEEEWEKSLLDSDDDSDDESDEGETRTIMPTAPMPTMEELAADPIVERLKILEREVGRLSLGTAEVSEGDVTGKKAARTNQRRKPARSKSNGDVPPAENDAFLPIVDSRAQNVHRRRIVLDRLKKLLPDILDLLYLDLSEISPDLTEMVVTFR</sequence>
<dbReference type="EMBL" id="ABJB010926778">
    <property type="status" value="NOT_ANNOTATED_CDS"/>
    <property type="molecule type" value="Genomic_DNA"/>
</dbReference>
<dbReference type="EMBL" id="ABJB010855903">
    <property type="status" value="NOT_ANNOTATED_CDS"/>
    <property type="molecule type" value="Genomic_DNA"/>
</dbReference>
<protein>
    <submittedName>
        <fullName evidence="2 3">Uncharacterized protein</fullName>
    </submittedName>
</protein>
<dbReference type="OrthoDB" id="2590500at2759"/>
<dbReference type="PaxDb" id="6945-B7QAT3"/>
<name>B7QAT3_IXOSC</name>
<dbReference type="InParanoid" id="B7QAT3"/>
<organism>
    <name type="scientific">Ixodes scapularis</name>
    <name type="common">Black-legged tick</name>
    <name type="synonym">Deer tick</name>
    <dbReference type="NCBI Taxonomy" id="6945"/>
    <lineage>
        <taxon>Eukaryota</taxon>
        <taxon>Metazoa</taxon>
        <taxon>Ecdysozoa</taxon>
        <taxon>Arthropoda</taxon>
        <taxon>Chelicerata</taxon>
        <taxon>Arachnida</taxon>
        <taxon>Acari</taxon>
        <taxon>Parasitiformes</taxon>
        <taxon>Ixodida</taxon>
        <taxon>Ixodoidea</taxon>
        <taxon>Ixodidae</taxon>
        <taxon>Ixodinae</taxon>
        <taxon>Ixodes</taxon>
    </lineage>
</organism>
<dbReference type="VEuPathDB" id="VectorBase:ISCP_017475"/>
<evidence type="ECO:0000313" key="2">
    <source>
        <dbReference type="EMBL" id="EEC15955.1"/>
    </source>
</evidence>
<keyword evidence="4" id="KW-1185">Reference proteome</keyword>
<feature type="region of interest" description="Disordered" evidence="1">
    <location>
        <begin position="45"/>
        <end position="77"/>
    </location>
</feature>
<gene>
    <name evidence="2" type="ORF">IscW_ISCW022448</name>
</gene>
<dbReference type="EMBL" id="DS896564">
    <property type="protein sequence ID" value="EEC15955.1"/>
    <property type="molecule type" value="Genomic_DNA"/>
</dbReference>
<dbReference type="Proteomes" id="UP000001555">
    <property type="component" value="Unassembled WGS sequence"/>
</dbReference>
<dbReference type="EMBL" id="ABJB010667615">
    <property type="status" value="NOT_ANNOTATED_CDS"/>
    <property type="molecule type" value="Genomic_DNA"/>
</dbReference>
<dbReference type="EnsemblMetazoa" id="ISCW022448-RA">
    <property type="protein sequence ID" value="ISCW022448-PA"/>
    <property type="gene ID" value="ISCW022448"/>
</dbReference>
<reference evidence="3" key="2">
    <citation type="submission" date="2020-05" db="UniProtKB">
        <authorList>
            <consortium name="EnsemblMetazoa"/>
        </authorList>
    </citation>
    <scope>IDENTIFICATION</scope>
    <source>
        <strain evidence="3">wikel</strain>
    </source>
</reference>
<evidence type="ECO:0000313" key="3">
    <source>
        <dbReference type="EnsemblMetazoa" id="ISCW022448-PA"/>
    </source>
</evidence>
<evidence type="ECO:0000313" key="4">
    <source>
        <dbReference type="Proteomes" id="UP000001555"/>
    </source>
</evidence>
<dbReference type="STRING" id="6945.B7QAT3"/>
<dbReference type="VEuPathDB" id="VectorBase:ISCW022448"/>
<feature type="compositionally biased region" description="Acidic residues" evidence="1">
    <location>
        <begin position="45"/>
        <end position="65"/>
    </location>
</feature>
<reference evidence="2 4" key="1">
    <citation type="submission" date="2008-03" db="EMBL/GenBank/DDBJ databases">
        <title>Annotation of Ixodes scapularis.</title>
        <authorList>
            <consortium name="Ixodes scapularis Genome Project Consortium"/>
            <person name="Caler E."/>
            <person name="Hannick L.I."/>
            <person name="Bidwell S."/>
            <person name="Joardar V."/>
            <person name="Thiagarajan M."/>
            <person name="Amedeo P."/>
            <person name="Galinsky K.J."/>
            <person name="Schobel S."/>
            <person name="Inman J."/>
            <person name="Hostetler J."/>
            <person name="Miller J."/>
            <person name="Hammond M."/>
            <person name="Megy K."/>
            <person name="Lawson D."/>
            <person name="Kodira C."/>
            <person name="Sutton G."/>
            <person name="Meyer J."/>
            <person name="Hill C.A."/>
            <person name="Birren B."/>
            <person name="Nene V."/>
            <person name="Collins F."/>
            <person name="Alarcon-Chaidez F."/>
            <person name="Wikel S."/>
            <person name="Strausberg R."/>
        </authorList>
    </citation>
    <scope>NUCLEOTIDE SEQUENCE [LARGE SCALE GENOMIC DNA]</scope>
    <source>
        <strain evidence="4">Wikel</strain>
        <strain evidence="2">Wikel colony</strain>
    </source>
</reference>
<dbReference type="AlphaFoldDB" id="B7QAT3"/>
<dbReference type="VEuPathDB" id="VectorBase:ISCI022448"/>
<feature type="compositionally biased region" description="Basic residues" evidence="1">
    <location>
        <begin position="118"/>
        <end position="130"/>
    </location>
</feature>
<dbReference type="EMBL" id="ABJB010413786">
    <property type="status" value="NOT_ANNOTATED_CDS"/>
    <property type="molecule type" value="Genomic_DNA"/>
</dbReference>